<dbReference type="RefSeq" id="WP_382186636.1">
    <property type="nucleotide sequence ID" value="NZ_JBHSZI010000001.1"/>
</dbReference>
<gene>
    <name evidence="8" type="ORF">ACFQQG_17695</name>
</gene>
<dbReference type="InterPro" id="IPR050189">
    <property type="entry name" value="MFS_Efflux_Transporters"/>
</dbReference>
<feature type="transmembrane region" description="Helical" evidence="6">
    <location>
        <begin position="88"/>
        <end position="105"/>
    </location>
</feature>
<dbReference type="EMBL" id="JBHSZI010000001">
    <property type="protein sequence ID" value="MFC7059686.1"/>
    <property type="molecule type" value="Genomic_DNA"/>
</dbReference>
<feature type="transmembrane region" description="Helical" evidence="6">
    <location>
        <begin position="348"/>
        <end position="367"/>
    </location>
</feature>
<keyword evidence="5 6" id="KW-0472">Membrane</keyword>
<keyword evidence="3 6" id="KW-0812">Transmembrane</keyword>
<keyword evidence="2" id="KW-1003">Cell membrane</keyword>
<keyword evidence="9" id="KW-1185">Reference proteome</keyword>
<protein>
    <submittedName>
        <fullName evidence="8">Nitrate/nitrite transporter</fullName>
    </submittedName>
</protein>
<keyword evidence="4 6" id="KW-1133">Transmembrane helix</keyword>
<dbReference type="AlphaFoldDB" id="A0ABD5W2B2"/>
<feature type="transmembrane region" description="Helical" evidence="6">
    <location>
        <begin position="379"/>
        <end position="395"/>
    </location>
</feature>
<dbReference type="Proteomes" id="UP001596445">
    <property type="component" value="Unassembled WGS sequence"/>
</dbReference>
<feature type="transmembrane region" description="Helical" evidence="6">
    <location>
        <begin position="170"/>
        <end position="195"/>
    </location>
</feature>
<proteinExistence type="predicted"/>
<evidence type="ECO:0000256" key="1">
    <source>
        <dbReference type="ARBA" id="ARBA00004651"/>
    </source>
</evidence>
<feature type="transmembrane region" description="Helical" evidence="6">
    <location>
        <begin position="22"/>
        <end position="43"/>
    </location>
</feature>
<accession>A0ABD5W2B2</accession>
<comment type="caution">
    <text evidence="8">The sequence shown here is derived from an EMBL/GenBank/DDBJ whole genome shotgun (WGS) entry which is preliminary data.</text>
</comment>
<feature type="transmembrane region" description="Helical" evidence="6">
    <location>
        <begin position="259"/>
        <end position="279"/>
    </location>
</feature>
<evidence type="ECO:0000313" key="8">
    <source>
        <dbReference type="EMBL" id="MFC7059686.1"/>
    </source>
</evidence>
<evidence type="ECO:0000259" key="7">
    <source>
        <dbReference type="PROSITE" id="PS50850"/>
    </source>
</evidence>
<evidence type="ECO:0000256" key="6">
    <source>
        <dbReference type="SAM" id="Phobius"/>
    </source>
</evidence>
<feature type="transmembrane region" description="Helical" evidence="6">
    <location>
        <begin position="291"/>
        <end position="309"/>
    </location>
</feature>
<dbReference type="Pfam" id="PF07690">
    <property type="entry name" value="MFS_1"/>
    <property type="match status" value="1"/>
</dbReference>
<dbReference type="PANTHER" id="PTHR43124">
    <property type="entry name" value="PURINE EFFLUX PUMP PBUE"/>
    <property type="match status" value="1"/>
</dbReference>
<dbReference type="SUPFAM" id="SSF103473">
    <property type="entry name" value="MFS general substrate transporter"/>
    <property type="match status" value="1"/>
</dbReference>
<evidence type="ECO:0000256" key="3">
    <source>
        <dbReference type="ARBA" id="ARBA00022692"/>
    </source>
</evidence>
<feature type="transmembrane region" description="Helical" evidence="6">
    <location>
        <begin position="110"/>
        <end position="129"/>
    </location>
</feature>
<name>A0ABD5W2B2_9EURY</name>
<reference evidence="8 9" key="1">
    <citation type="journal article" date="2019" name="Int. J. Syst. Evol. Microbiol.">
        <title>The Global Catalogue of Microorganisms (GCM) 10K type strain sequencing project: providing services to taxonomists for standard genome sequencing and annotation.</title>
        <authorList>
            <consortium name="The Broad Institute Genomics Platform"/>
            <consortium name="The Broad Institute Genome Sequencing Center for Infectious Disease"/>
            <person name="Wu L."/>
            <person name="Ma J."/>
        </authorList>
    </citation>
    <scope>NUCLEOTIDE SEQUENCE [LARGE SCALE GENOMIC DNA]</scope>
    <source>
        <strain evidence="8 9">JCM 30072</strain>
    </source>
</reference>
<feature type="transmembrane region" description="Helical" evidence="6">
    <location>
        <begin position="216"/>
        <end position="239"/>
    </location>
</feature>
<dbReference type="InterPro" id="IPR020846">
    <property type="entry name" value="MFS_dom"/>
</dbReference>
<dbReference type="Gene3D" id="1.20.1250.20">
    <property type="entry name" value="MFS general substrate transporter like domains"/>
    <property type="match status" value="2"/>
</dbReference>
<sequence>MSLVASIRAEAASLLGGGKGKILAPVAVGWGLLVGSRMVYPVVLPNLREMFGLSLSTAGLLVTVLWLGSAVGQLPSGVLTDRYTERRMMVTSTLTVAAALSLVVVAPTALLLYGATALVGIGMSLYPIARITILTETYPDRLGSALGVTMATGDLGQTVFPPLAGVLTAILAWQFGFGVLIPSLLVVALALWVALPDTSTNDTDGTELSVERLRYIVSELWSPALVFMTVVLFLFIFIWQTFSAFYPTYLAEEKGLSETVASALFGLFFGFGVLVKPLAGSAYDRIGMRRSPVIVLVGPVVGLVLLPFADGVPALVGITALVSTMLGTGAITQSYLSELFADDMRGTGLGAVRTTAATLGASGPVLFGVVADRGYFDEGYLALAGIMVVIVLLTLRMPES</sequence>
<feature type="transmembrane region" description="Helical" evidence="6">
    <location>
        <begin position="50"/>
        <end position="68"/>
    </location>
</feature>
<comment type="subcellular location">
    <subcellularLocation>
        <location evidence="1">Cell membrane</location>
        <topology evidence="1">Multi-pass membrane protein</topology>
    </subcellularLocation>
</comment>
<feature type="domain" description="Major facilitator superfamily (MFS) profile" evidence="7">
    <location>
        <begin position="22"/>
        <end position="400"/>
    </location>
</feature>
<evidence type="ECO:0000313" key="9">
    <source>
        <dbReference type="Proteomes" id="UP001596445"/>
    </source>
</evidence>
<organism evidence="8 9">
    <name type="scientific">Halovenus salina</name>
    <dbReference type="NCBI Taxonomy" id="1510225"/>
    <lineage>
        <taxon>Archaea</taxon>
        <taxon>Methanobacteriati</taxon>
        <taxon>Methanobacteriota</taxon>
        <taxon>Stenosarchaea group</taxon>
        <taxon>Halobacteria</taxon>
        <taxon>Halobacteriales</taxon>
        <taxon>Haloarculaceae</taxon>
        <taxon>Halovenus</taxon>
    </lineage>
</organism>
<feature type="transmembrane region" description="Helical" evidence="6">
    <location>
        <begin position="315"/>
        <end position="336"/>
    </location>
</feature>
<dbReference type="PANTHER" id="PTHR43124:SF3">
    <property type="entry name" value="CHLORAMPHENICOL EFFLUX PUMP RV0191"/>
    <property type="match status" value="1"/>
</dbReference>
<dbReference type="InterPro" id="IPR036259">
    <property type="entry name" value="MFS_trans_sf"/>
</dbReference>
<evidence type="ECO:0000256" key="2">
    <source>
        <dbReference type="ARBA" id="ARBA00022475"/>
    </source>
</evidence>
<dbReference type="GO" id="GO:0005886">
    <property type="term" value="C:plasma membrane"/>
    <property type="evidence" value="ECO:0007669"/>
    <property type="project" value="UniProtKB-SubCell"/>
</dbReference>
<evidence type="ECO:0000256" key="5">
    <source>
        <dbReference type="ARBA" id="ARBA00023136"/>
    </source>
</evidence>
<evidence type="ECO:0000256" key="4">
    <source>
        <dbReference type="ARBA" id="ARBA00022989"/>
    </source>
</evidence>
<dbReference type="PROSITE" id="PS50850">
    <property type="entry name" value="MFS"/>
    <property type="match status" value="1"/>
</dbReference>
<dbReference type="InterPro" id="IPR011701">
    <property type="entry name" value="MFS"/>
</dbReference>